<accession>A0A370PZ67</accession>
<gene>
    <name evidence="1" type="ORF">M752DRAFT_271797</name>
</gene>
<dbReference type="EMBL" id="KZ851844">
    <property type="protein sequence ID" value="RDK47468.1"/>
    <property type="molecule type" value="Genomic_DNA"/>
</dbReference>
<evidence type="ECO:0000313" key="2">
    <source>
        <dbReference type="Proteomes" id="UP000254937"/>
    </source>
</evidence>
<dbReference type="AlphaFoldDB" id="A0A370PZ67"/>
<proteinExistence type="predicted"/>
<reference evidence="1 2" key="1">
    <citation type="submission" date="2018-07" db="EMBL/GenBank/DDBJ databases">
        <title>Section-level genome sequencing of Aspergillus section Nigri to investigate inter- and intra-species variation.</title>
        <authorList>
            <consortium name="DOE Joint Genome Institute"/>
            <person name="Vesth T.C."/>
            <person name="Nybo J.L."/>
            <person name="Theobald S."/>
            <person name="Frisvad J.C."/>
            <person name="Larsen T.O."/>
            <person name="Nielsen K.F."/>
            <person name="Hoof J.B."/>
            <person name="Brandl J."/>
            <person name="Salamov A."/>
            <person name="Riley R."/>
            <person name="Gladden J.M."/>
            <person name="Phatale P."/>
            <person name="Nielsen M.T."/>
            <person name="Lyhne E.K."/>
            <person name="Kogle M.E."/>
            <person name="Strasser K."/>
            <person name="McDonnell E."/>
            <person name="Barry K."/>
            <person name="Clum A."/>
            <person name="Chen C."/>
            <person name="Nolan M."/>
            <person name="Sandor L."/>
            <person name="Kuo A."/>
            <person name="Lipzen A."/>
            <person name="Hainaut M."/>
            <person name="Drula E."/>
            <person name="Tsang A."/>
            <person name="Magnuson J.K."/>
            <person name="Henrissat B."/>
            <person name="Wiebenga A."/>
            <person name="Simmons B.A."/>
            <person name="Makela M.R."/>
            <person name="De vries R.P."/>
            <person name="Grigoriev I.V."/>
            <person name="Mortensen U.H."/>
            <person name="Baker S.E."/>
            <person name="Andersen M.R."/>
        </authorList>
    </citation>
    <scope>NUCLEOTIDE SEQUENCE [LARGE SCALE GENOMIC DNA]</scope>
    <source>
        <strain evidence="1 2">ATCC 13157</strain>
    </source>
</reference>
<dbReference type="Proteomes" id="UP000254937">
    <property type="component" value="Unassembled WGS sequence"/>
</dbReference>
<sequence>MALLVTFFLHPRTSRLDTHPSDPEISRINHSITVEPLFLSFLSIYPLSLFDRFQAWLALSHRTRTYASYDQH</sequence>
<organism evidence="1 2">
    <name type="scientific">Aspergillus phoenicis ATCC 13157</name>
    <dbReference type="NCBI Taxonomy" id="1353007"/>
    <lineage>
        <taxon>Eukaryota</taxon>
        <taxon>Fungi</taxon>
        <taxon>Dikarya</taxon>
        <taxon>Ascomycota</taxon>
        <taxon>Pezizomycotina</taxon>
        <taxon>Eurotiomycetes</taxon>
        <taxon>Eurotiomycetidae</taxon>
        <taxon>Eurotiales</taxon>
        <taxon>Aspergillaceae</taxon>
        <taxon>Aspergillus</taxon>
    </lineage>
</organism>
<keyword evidence="2" id="KW-1185">Reference proteome</keyword>
<name>A0A370PZ67_ASPPH</name>
<evidence type="ECO:0000313" key="1">
    <source>
        <dbReference type="EMBL" id="RDK47468.1"/>
    </source>
</evidence>
<protein>
    <submittedName>
        <fullName evidence="1">Uncharacterized protein</fullName>
    </submittedName>
</protein>